<dbReference type="AlphaFoldDB" id="A0A1Y6C324"/>
<dbReference type="CDD" id="cd03025">
    <property type="entry name" value="DsbA_FrnE_like"/>
    <property type="match status" value="1"/>
</dbReference>
<sequence length="235" mass="24785">MSTTVLHYLYDPLCGWCYGAAPLVEAARAIPGLRVELHGGGMMSGANRQPVSAALRNYVMPHDHRIAALTGQAFGEAYFDGLLRDTGAVFDSTPPTTAILAAEALGGRGADLLKRIQIAHYVEGRRIADTDVLGQLAIDIGLDPADFAAEFARQEGAATQAHIAASRHLLGQVGGRGFPTFALQQGDVLTQLDAGRFFGQPSAWRSYLERQGRPTLAEAPAAEAQPGCANGSCAI</sequence>
<dbReference type="Gene3D" id="3.40.30.10">
    <property type="entry name" value="Glutaredoxin"/>
    <property type="match status" value="1"/>
</dbReference>
<reference evidence="3" key="1">
    <citation type="submission" date="2017-04" db="EMBL/GenBank/DDBJ databases">
        <authorList>
            <person name="Varghese N."/>
            <person name="Submissions S."/>
        </authorList>
    </citation>
    <scope>NUCLEOTIDE SEQUENCE [LARGE SCALE GENOMIC DNA]</scope>
    <source>
        <strain evidence="3">DSM 22618</strain>
    </source>
</reference>
<evidence type="ECO:0000259" key="1">
    <source>
        <dbReference type="Pfam" id="PF01323"/>
    </source>
</evidence>
<accession>A0A1Y6C324</accession>
<proteinExistence type="predicted"/>
<feature type="domain" description="DSBA-like thioredoxin" evidence="1">
    <location>
        <begin position="10"/>
        <end position="186"/>
    </location>
</feature>
<organism evidence="2 3">
    <name type="scientific">Pseudogulbenkiania subflava DSM 22618</name>
    <dbReference type="NCBI Taxonomy" id="1123014"/>
    <lineage>
        <taxon>Bacteria</taxon>
        <taxon>Pseudomonadati</taxon>
        <taxon>Pseudomonadota</taxon>
        <taxon>Betaproteobacteria</taxon>
        <taxon>Neisseriales</taxon>
        <taxon>Chromobacteriaceae</taxon>
        <taxon>Pseudogulbenkiania</taxon>
    </lineage>
</organism>
<gene>
    <name evidence="2" type="ORF">SAMN02745746_02635</name>
</gene>
<dbReference type="InterPro" id="IPR036249">
    <property type="entry name" value="Thioredoxin-like_sf"/>
</dbReference>
<evidence type="ECO:0000313" key="3">
    <source>
        <dbReference type="Proteomes" id="UP000192920"/>
    </source>
</evidence>
<evidence type="ECO:0000313" key="2">
    <source>
        <dbReference type="EMBL" id="SMF33138.1"/>
    </source>
</evidence>
<dbReference type="EMBL" id="FXAG01000014">
    <property type="protein sequence ID" value="SMF33138.1"/>
    <property type="molecule type" value="Genomic_DNA"/>
</dbReference>
<dbReference type="RefSeq" id="WP_085276794.1">
    <property type="nucleotide sequence ID" value="NZ_FXAG01000014.1"/>
</dbReference>
<dbReference type="GO" id="GO:0016491">
    <property type="term" value="F:oxidoreductase activity"/>
    <property type="evidence" value="ECO:0007669"/>
    <property type="project" value="InterPro"/>
</dbReference>
<dbReference type="InterPro" id="IPR001853">
    <property type="entry name" value="DSBA-like_thioredoxin_dom"/>
</dbReference>
<protein>
    <recommendedName>
        <fullName evidence="1">DSBA-like thioredoxin domain-containing protein</fullName>
    </recommendedName>
</protein>
<name>A0A1Y6C324_9NEIS</name>
<dbReference type="SUPFAM" id="SSF52833">
    <property type="entry name" value="Thioredoxin-like"/>
    <property type="match status" value="1"/>
</dbReference>
<dbReference type="Pfam" id="PF01323">
    <property type="entry name" value="DSBA"/>
    <property type="match status" value="1"/>
</dbReference>
<dbReference type="Proteomes" id="UP000192920">
    <property type="component" value="Unassembled WGS sequence"/>
</dbReference>
<keyword evidence="3" id="KW-1185">Reference proteome</keyword>
<dbReference type="STRING" id="1123014.SAMN02745746_02635"/>